<dbReference type="InterPro" id="IPR036390">
    <property type="entry name" value="WH_DNA-bd_sf"/>
</dbReference>
<dbReference type="Proteomes" id="UP000009084">
    <property type="component" value="Unassembled WGS sequence"/>
</dbReference>
<dbReference type="PANTHER" id="PTHR15180">
    <property type="entry name" value="GENERAL TRANSCRIPTION FACTOR 3C POLYPEPTIDE 1"/>
    <property type="match status" value="1"/>
</dbReference>
<dbReference type="InterPro" id="IPR007309">
    <property type="entry name" value="TFIIIC_Bblock-bd"/>
</dbReference>
<evidence type="ECO:0000256" key="2">
    <source>
        <dbReference type="ARBA" id="ARBA00022553"/>
    </source>
</evidence>
<keyword evidence="2" id="KW-0597">Phosphoprotein</keyword>
<feature type="compositionally biased region" description="Low complexity" evidence="6">
    <location>
        <begin position="722"/>
        <end position="732"/>
    </location>
</feature>
<dbReference type="HOGENOM" id="CLU_000535_0_0_1"/>
<dbReference type="GO" id="GO:0000127">
    <property type="term" value="C:transcription factor TFIIIC complex"/>
    <property type="evidence" value="ECO:0007669"/>
    <property type="project" value="InterPro"/>
</dbReference>
<comment type="caution">
    <text evidence="9">The sequence shown here is derived from an EMBL/GenBank/DDBJ whole genome shotgun (WGS) entry which is preliminary data.</text>
</comment>
<dbReference type="PANTHER" id="PTHR15180:SF1">
    <property type="entry name" value="GENERAL TRANSCRIPTION FACTOR 3C POLYPEPTIDE 1"/>
    <property type="match status" value="1"/>
</dbReference>
<evidence type="ECO:0000259" key="8">
    <source>
        <dbReference type="Pfam" id="PF20222"/>
    </source>
</evidence>
<feature type="region of interest" description="Disordered" evidence="6">
    <location>
        <begin position="985"/>
        <end position="1014"/>
    </location>
</feature>
<feature type="region of interest" description="Disordered" evidence="6">
    <location>
        <begin position="722"/>
        <end position="845"/>
    </location>
</feature>
<evidence type="ECO:0000259" key="7">
    <source>
        <dbReference type="Pfam" id="PF04182"/>
    </source>
</evidence>
<dbReference type="CDD" id="cd16169">
    <property type="entry name" value="Tau138_eWH"/>
    <property type="match status" value="1"/>
</dbReference>
<dbReference type="GO" id="GO:0042791">
    <property type="term" value="P:5S class rRNA transcription by RNA polymerase III"/>
    <property type="evidence" value="ECO:0007669"/>
    <property type="project" value="TreeGrafter"/>
</dbReference>
<dbReference type="EMBL" id="ACFW01000043">
    <property type="protein sequence ID" value="EER25256.1"/>
    <property type="molecule type" value="Genomic_DNA"/>
</dbReference>
<protein>
    <submittedName>
        <fullName evidence="9">Uncharacterized protein</fullName>
    </submittedName>
</protein>
<feature type="compositionally biased region" description="Basic and acidic residues" evidence="6">
    <location>
        <begin position="733"/>
        <end position="750"/>
    </location>
</feature>
<dbReference type="InterPro" id="IPR046488">
    <property type="entry name" value="Sfc3/Tfc3_C"/>
</dbReference>
<feature type="compositionally biased region" description="Polar residues" evidence="6">
    <location>
        <begin position="902"/>
        <end position="916"/>
    </location>
</feature>
<dbReference type="GO" id="GO:0003677">
    <property type="term" value="F:DNA binding"/>
    <property type="evidence" value="ECO:0007669"/>
    <property type="project" value="UniProtKB-KW"/>
</dbReference>
<keyword evidence="5" id="KW-0539">Nucleus</keyword>
<evidence type="ECO:0000256" key="6">
    <source>
        <dbReference type="SAM" id="MobiDB-lite"/>
    </source>
</evidence>
<dbReference type="OrthoDB" id="5403573at2759"/>
<dbReference type="InterPro" id="IPR044210">
    <property type="entry name" value="Tfc3-like"/>
</dbReference>
<feature type="domain" description="Transcription factor tau subunit sfc3/Tfc3 C-terminal" evidence="8">
    <location>
        <begin position="1464"/>
        <end position="1894"/>
    </location>
</feature>
<feature type="domain" description="B-block binding subunit of TFIIIC" evidence="7">
    <location>
        <begin position="149"/>
        <end position="216"/>
    </location>
</feature>
<feature type="compositionally biased region" description="Polar residues" evidence="6">
    <location>
        <begin position="756"/>
        <end position="768"/>
    </location>
</feature>
<dbReference type="InterPro" id="IPR035625">
    <property type="entry name" value="Tfc3-like_eWH"/>
</dbReference>
<comment type="subcellular location">
    <subcellularLocation>
        <location evidence="1">Nucleus</location>
    </subcellularLocation>
</comment>
<dbReference type="VEuPathDB" id="FungiDB:CPC735_018600"/>
<evidence type="ECO:0000313" key="10">
    <source>
        <dbReference type="Proteomes" id="UP000009084"/>
    </source>
</evidence>
<feature type="compositionally biased region" description="Basic and acidic residues" evidence="6">
    <location>
        <begin position="999"/>
        <end position="1014"/>
    </location>
</feature>
<dbReference type="SUPFAM" id="SSF46785">
    <property type="entry name" value="Winged helix' DNA-binding domain"/>
    <property type="match status" value="1"/>
</dbReference>
<accession>C5PDU5</accession>
<keyword evidence="4" id="KW-0804">Transcription</keyword>
<organism evidence="9 10">
    <name type="scientific">Coccidioides posadasii (strain C735)</name>
    <name type="common">Valley fever fungus</name>
    <dbReference type="NCBI Taxonomy" id="222929"/>
    <lineage>
        <taxon>Eukaryota</taxon>
        <taxon>Fungi</taxon>
        <taxon>Dikarya</taxon>
        <taxon>Ascomycota</taxon>
        <taxon>Pezizomycotina</taxon>
        <taxon>Eurotiomycetes</taxon>
        <taxon>Eurotiomycetidae</taxon>
        <taxon>Onygenales</taxon>
        <taxon>Onygenaceae</taxon>
        <taxon>Coccidioides</taxon>
    </lineage>
</organism>
<keyword evidence="3" id="KW-0238">DNA-binding</keyword>
<feature type="region of interest" description="Disordered" evidence="6">
    <location>
        <begin position="901"/>
        <end position="926"/>
    </location>
</feature>
<evidence type="ECO:0000313" key="9">
    <source>
        <dbReference type="EMBL" id="EER25256.1"/>
    </source>
</evidence>
<dbReference type="GO" id="GO:0006384">
    <property type="term" value="P:transcription initiation at RNA polymerase III promoter"/>
    <property type="evidence" value="ECO:0007669"/>
    <property type="project" value="InterPro"/>
</dbReference>
<gene>
    <name evidence="9" type="ORF">CPC735_018600</name>
</gene>
<reference evidence="9 10" key="1">
    <citation type="journal article" date="2009" name="Genome Res.">
        <title>Comparative genomic analyses of the human fungal pathogens Coccidioides and their relatives.</title>
        <authorList>
            <person name="Sharpton T.J."/>
            <person name="Stajich J.E."/>
            <person name="Rounsley S.D."/>
            <person name="Gardner M.J."/>
            <person name="Wortman J.R."/>
            <person name="Jordar V.S."/>
            <person name="Maiti R."/>
            <person name="Kodira C.D."/>
            <person name="Neafsey D.E."/>
            <person name="Zeng Q."/>
            <person name="Hung C.-Y."/>
            <person name="McMahan C."/>
            <person name="Muszewska A."/>
            <person name="Grynberg M."/>
            <person name="Mandel M.A."/>
            <person name="Kellner E.M."/>
            <person name="Barker B.M."/>
            <person name="Galgiani J.N."/>
            <person name="Orbach M.J."/>
            <person name="Kirkland T.N."/>
            <person name="Cole G.T."/>
            <person name="Henn M.R."/>
            <person name="Birren B.W."/>
            <person name="Taylor J.W."/>
        </authorList>
    </citation>
    <scope>NUCLEOTIDE SEQUENCE [LARGE SCALE GENOMIC DNA]</scope>
    <source>
        <strain evidence="10">C735</strain>
    </source>
</reference>
<evidence type="ECO:0000256" key="1">
    <source>
        <dbReference type="ARBA" id="ARBA00004123"/>
    </source>
</evidence>
<evidence type="ECO:0000256" key="4">
    <source>
        <dbReference type="ARBA" id="ARBA00023163"/>
    </source>
</evidence>
<dbReference type="Pfam" id="PF20222">
    <property type="entry name" value="DUF6581"/>
    <property type="match status" value="1"/>
</dbReference>
<dbReference type="Pfam" id="PF04182">
    <property type="entry name" value="B-block_TFIIIC"/>
    <property type="match status" value="1"/>
</dbReference>
<evidence type="ECO:0000256" key="5">
    <source>
        <dbReference type="ARBA" id="ARBA00023242"/>
    </source>
</evidence>
<dbReference type="KEGG" id="cpw:9692872"/>
<dbReference type="GO" id="GO:0005634">
    <property type="term" value="C:nucleus"/>
    <property type="evidence" value="ECO:0007669"/>
    <property type="project" value="UniProtKB-SubCell"/>
</dbReference>
<sequence>MAKSFRSVIESVLEEISLCGDRGASPAEVLGFVDAVYATQSLHNGTGRGTARPPKVDHQLKCCLWAWLTRHPEVSVGKNGEGNGFTLDQVLASNPSQTPLSGEIDPSLISENTAGPKEAAQDAFRVFVSQERMWLTITGHKPDNYRIFPLEFTLLSIIASHKSRGVVQGDLVRLSGQDKRSVPKRTDTLQQKGYIEKKAIQYKGARTSLCILRKYAASAPAEISQSIRPESERVGNPQFDEMIDFSALLDKLFGCLREHRVITRNDLKEKLGMTELWRSKVLRRAIRKLEAIGCVRRVQALSQYSEAMRSSHASIMLIREPTEKDIQLFHEDSSAVIASLQQDDDLDEAQAQTEAIEDMSGAGTLQPSDAKQSIVRDAGRRIPQWTPDQSLPNFIFSLVDKAGTRGMDNLEIAGESMGIFFRRPIEALLSRLVDSWQYSQPLHLRHLSLVRDTALRGTISYFVQYSVRNFAALVEDGQASWEAVETPVKKGATRPPPIDAKPELDAHGFVITKEPPNLVKQGNATLRECLESAKPNDYVVTHRDPAVVCLRDGTFGVRFGSRWRSQDATRAISRSVSAGLQSDIKDGIKRKTPDAGLGDLEEMSKIPVVSDMHKSKRRKKMNDLEQMSELDRLKAKGYDESWTAYSTLTLERPVPGLYLTPVGKRRAFGMRQGRPARSRVAIFKLPRLNEFSWFADETTAGVSENEPVSMRLTRSSGAKEIAAAAAPRSSSRLSERSSVDRSIDKLRDSMVDSLPEEQNGQLVASTEATPRDADSASAVTERSARKRKPSSLDDINPAQAQTMPEKPRRGRPPKKRRFTRDSKPRQIAQDVYASPDASASSGTQNITDINGELQQQQGSPPNVEPNYVLERSQNGKADTLAQSQDSSGEVVDENPLDLELAAQQSSTSVPTTATQRNKPKEHDVDLPVVPPGTLHAPTQEEQFEVIPMEIHTSVPRDEIGVPTGSGSQATKANGAHVDMSIEPLETKPLPVPSSVAPSEAKDETSKSSVKKDSRGGSIAFQRRKIVMDIIEQCGGAHPLGTELWYPFSTVWLKTRTEKPDMRTIRSAVKSLVDAGKLRQLTFSGKNSKGLMVTKSLIAKPDIDSMDPMIRDLQSAMLSADPQLYLHPKATIDPSLKKSHKGFAGHDLKLPEVENEVRVTLSYIPAKFRPRQPKPRTLRFIEDGRSFGRGDFGAGECYRRVRRLKSLQKMPSTSPFLDSLSIPAPYAPAIARPPVLRPWPLDEGYAGMVFGANWKPSLLLMLMSPAQTFNAATGTFGTGVCYMTRRRRSYRKKAVMPKLESLPNGLNDILSTSRKRSVDLSNVADPASTGFFSDIDTVRDWELRNEFPDGPPDEMLRYIDHAIPGPFESAPLEGPIRFEIDQPPPQQRKPMEPPVTRLATSRAIMEAFPARYKPLALGWMPQKGSVQPQRADAQSGRRLTQLQETTKAAQGAVKSVDRIFKRVRYAKDFPQRIAQKLTVAIVVVRTLAGGLEGKLIDWPLVTSVFPDYDSKFIQDRGKSIVSRHRLQMAKMQRDFQERYIEAYENDLVPSIDYNNLQEYDWESVVNWAEEQLERPSLQKVPSLPATHEQFVSIFDVRTEQMLDIDELYQHNAQTTIPRKRTLYANVPFSVPLGQKRRNTVSTLGDNNKAESIRRLEVAKTWVRANVITTEETYRPTEARQILERFGEELIGEAIQSLITERVISMSNRGKVTPGRNYDVTEHFLHAFGRKRAVEAVQLRRALHFKLTILDPAIQSEGKYKLEYGADDGDILVMINLATQGRVTIRPLNPPRNKYGLTERGYLTRMMDKTKLRFDVEIHPVPDRYIYGNPLAEKIDQTPVPNTDITVSEFGTSSTLPKVPLWVDVHGQFSKLLWELAVGAVVGLLAAIPGAGADTIGRIMQPYLGTWEVELVLQWLYVVGAVRHVREDGMEDDAKAKGGWTVKEWWYLALGS</sequence>
<name>C5PDU5_COCP7</name>
<feature type="compositionally biased region" description="Basic residues" evidence="6">
    <location>
        <begin position="808"/>
        <end position="818"/>
    </location>
</feature>
<proteinExistence type="predicted"/>
<evidence type="ECO:0000256" key="3">
    <source>
        <dbReference type="ARBA" id="ARBA00023125"/>
    </source>
</evidence>